<comment type="similarity">
    <text evidence="4">Belongs to the class I-like SAM-binding methyltransferase superfamily. RNA M5U methyltransferase family.</text>
</comment>
<keyword evidence="2 4" id="KW-0808">Transferase</keyword>
<dbReference type="RefSeq" id="XP_024585963.1">
    <property type="nucleotide sequence ID" value="XM_024720800.1"/>
</dbReference>
<feature type="binding site" evidence="4">
    <location>
        <position position="407"/>
    </location>
    <ligand>
        <name>S-adenosyl-L-methionine</name>
        <dbReference type="ChEBI" id="CHEBI:59789"/>
    </ligand>
</feature>
<evidence type="ECO:0000313" key="7">
    <source>
        <dbReference type="EMBL" id="CEG49594.1"/>
    </source>
</evidence>
<dbReference type="EMBL" id="CCYD01003090">
    <property type="protein sequence ID" value="CEG49594.1"/>
    <property type="molecule type" value="Genomic_DNA"/>
</dbReference>
<accession>A0A0P1B6Z5</accession>
<dbReference type="InterPro" id="IPR030390">
    <property type="entry name" value="MeTrfase_TrmA_AS"/>
</dbReference>
<evidence type="ECO:0000256" key="6">
    <source>
        <dbReference type="SAM" id="MobiDB-lite"/>
    </source>
</evidence>
<feature type="region of interest" description="Disordered" evidence="6">
    <location>
        <begin position="615"/>
        <end position="639"/>
    </location>
</feature>
<name>A0A0P1B6Z5_PLAHL</name>
<dbReference type="PROSITE" id="PS01230">
    <property type="entry name" value="TRMA_1"/>
    <property type="match status" value="1"/>
</dbReference>
<dbReference type="GO" id="GO:0006396">
    <property type="term" value="P:RNA processing"/>
    <property type="evidence" value="ECO:0007669"/>
    <property type="project" value="InterPro"/>
</dbReference>
<keyword evidence="3 4" id="KW-0949">S-adenosyl-L-methionine</keyword>
<dbReference type="GO" id="GO:0008173">
    <property type="term" value="F:RNA methyltransferase activity"/>
    <property type="evidence" value="ECO:0007669"/>
    <property type="project" value="InterPro"/>
</dbReference>
<evidence type="ECO:0000256" key="1">
    <source>
        <dbReference type="ARBA" id="ARBA00022603"/>
    </source>
</evidence>
<dbReference type="PANTHER" id="PTHR11061:SF30">
    <property type="entry name" value="TRNA (URACIL(54)-C(5))-METHYLTRANSFERASE"/>
    <property type="match status" value="1"/>
</dbReference>
<feature type="binding site" evidence="4">
    <location>
        <position position="377"/>
    </location>
    <ligand>
        <name>S-adenosyl-L-methionine</name>
        <dbReference type="ChEBI" id="CHEBI:59789"/>
    </ligand>
</feature>
<feature type="binding site" evidence="4">
    <location>
        <position position="428"/>
    </location>
    <ligand>
        <name>S-adenosyl-L-methionine</name>
        <dbReference type="ChEBI" id="CHEBI:59789"/>
    </ligand>
</feature>
<proteinExistence type="inferred from homology"/>
<dbReference type="InterPro" id="IPR029063">
    <property type="entry name" value="SAM-dependent_MTases_sf"/>
</dbReference>
<feature type="active site" evidence="5">
    <location>
        <position position="514"/>
    </location>
</feature>
<reference evidence="8" key="1">
    <citation type="submission" date="2014-09" db="EMBL/GenBank/DDBJ databases">
        <authorList>
            <person name="Sharma Rahul"/>
            <person name="Thines Marco"/>
        </authorList>
    </citation>
    <scope>NUCLEOTIDE SEQUENCE [LARGE SCALE GENOMIC DNA]</scope>
</reference>
<dbReference type="CDD" id="cd02440">
    <property type="entry name" value="AdoMet_MTases"/>
    <property type="match status" value="1"/>
</dbReference>
<keyword evidence="1 4" id="KW-0489">Methyltransferase</keyword>
<dbReference type="OMA" id="ACMRTAR"/>
<dbReference type="InterPro" id="IPR010280">
    <property type="entry name" value="U5_MeTrfase_fam"/>
</dbReference>
<feature type="binding site" evidence="4">
    <location>
        <position position="487"/>
    </location>
    <ligand>
        <name>S-adenosyl-L-methionine</name>
        <dbReference type="ChEBI" id="CHEBI:59789"/>
    </ligand>
</feature>
<evidence type="ECO:0000256" key="4">
    <source>
        <dbReference type="PROSITE-ProRule" id="PRU01024"/>
    </source>
</evidence>
<dbReference type="Gene3D" id="2.40.50.140">
    <property type="entry name" value="Nucleic acid-binding proteins"/>
    <property type="match status" value="1"/>
</dbReference>
<evidence type="ECO:0000313" key="8">
    <source>
        <dbReference type="Proteomes" id="UP000054928"/>
    </source>
</evidence>
<dbReference type="GeneID" id="36402405"/>
<dbReference type="Gene3D" id="3.40.50.150">
    <property type="entry name" value="Vaccinia Virus protein VP39"/>
    <property type="match status" value="1"/>
</dbReference>
<protein>
    <submittedName>
        <fullName evidence="7">Rna methyltransferase</fullName>
    </submittedName>
</protein>
<dbReference type="Gene3D" id="2.40.50.1070">
    <property type="match status" value="1"/>
</dbReference>
<keyword evidence="8" id="KW-1185">Reference proteome</keyword>
<dbReference type="Proteomes" id="UP000054928">
    <property type="component" value="Unassembled WGS sequence"/>
</dbReference>
<sequence>MLTFQSITKLNSHGDGVGTFISEDDTELQVIVPFTAPGDKLIAEIWEQDMHSTSRKKPVDSNTQDIRSIFGQQVKLLESSNYRVNPLCTKYFGDCGGCNLQHVRYEQQLREKQQWIINLFSQRHHSLDMEICNILGVKIQDGIYHYRNKMEFTCSTGRWLLDEDKNSSDRSSQETIASSNSFTVGMFPVSSVHSRRLKQRYGKNKARRRRVALWSPRILSIKECQLQDLACNELLQRFVQKCEINGLSAYNFITHKGFLKQIVLRRGVNSRGQIEIMLGLKTTEWYGEESDLLHRIVQDLASEVEKTSLVSDENSPRLVSIIESLDQEAERHRRREDDVASQLIENHTLERVLYGKAHLEDTILDHKFEIPFNSFFQPNSVQASLLYYEIQRMIVTLPEKPIVWDLFCGVGSIGICMGAYVKQVMGFELNDEAVERAKVNARLNGYTSDHMRFFRVDLAKSWHEKDFFELLASHSIDYDLPDLIIVDPPRAGLHRKLIEMLRRMTPRYICYVSCNPHSQVVDLEVLCAKVKLESGQIGYYKVRRLQPVDMLPHTPHVETMAWLELCEDCVMSTTQSSEDVVSKMSGLKLRTGWTDDMDTIRSPRHVSEMTRVASFHADEKNDRQKNSKLVAQDSQEENRRRISIQERLRTEVGAATDEVEAKKSRTCILQ</sequence>
<dbReference type="InterPro" id="IPR012340">
    <property type="entry name" value="NA-bd_OB-fold"/>
</dbReference>
<dbReference type="PANTHER" id="PTHR11061">
    <property type="entry name" value="RNA M5U METHYLTRANSFERASE"/>
    <property type="match status" value="1"/>
</dbReference>
<dbReference type="Pfam" id="PF05958">
    <property type="entry name" value="tRNA_U5-meth_tr"/>
    <property type="match status" value="1"/>
</dbReference>
<feature type="compositionally biased region" description="Basic and acidic residues" evidence="6">
    <location>
        <begin position="616"/>
        <end position="625"/>
    </location>
</feature>
<feature type="active site" description="Nucleophile" evidence="4">
    <location>
        <position position="514"/>
    </location>
</feature>
<dbReference type="GO" id="GO:0032259">
    <property type="term" value="P:methylation"/>
    <property type="evidence" value="ECO:0007669"/>
    <property type="project" value="UniProtKB-KW"/>
</dbReference>
<evidence type="ECO:0000256" key="2">
    <source>
        <dbReference type="ARBA" id="ARBA00022679"/>
    </source>
</evidence>
<dbReference type="SUPFAM" id="SSF53335">
    <property type="entry name" value="S-adenosyl-L-methionine-dependent methyltransferases"/>
    <property type="match status" value="1"/>
</dbReference>
<evidence type="ECO:0000256" key="3">
    <source>
        <dbReference type="ARBA" id="ARBA00022691"/>
    </source>
</evidence>
<evidence type="ECO:0000256" key="5">
    <source>
        <dbReference type="PROSITE-ProRule" id="PRU10015"/>
    </source>
</evidence>
<dbReference type="PROSITE" id="PS51687">
    <property type="entry name" value="SAM_MT_RNA_M5U"/>
    <property type="match status" value="1"/>
</dbReference>
<dbReference type="AlphaFoldDB" id="A0A0P1B6Z5"/>
<dbReference type="OrthoDB" id="10250660at2759"/>
<organism evidence="7 8">
    <name type="scientific">Plasmopara halstedii</name>
    <name type="common">Downy mildew of sunflower</name>
    <dbReference type="NCBI Taxonomy" id="4781"/>
    <lineage>
        <taxon>Eukaryota</taxon>
        <taxon>Sar</taxon>
        <taxon>Stramenopiles</taxon>
        <taxon>Oomycota</taxon>
        <taxon>Peronosporomycetes</taxon>
        <taxon>Peronosporales</taxon>
        <taxon>Peronosporaceae</taxon>
        <taxon>Plasmopara</taxon>
    </lineage>
</organism>
<dbReference type="STRING" id="4781.A0A0P1B6Z5"/>